<protein>
    <submittedName>
        <fullName evidence="1">Uncharacterized protein</fullName>
    </submittedName>
</protein>
<reference evidence="1" key="1">
    <citation type="submission" date="2014-09" db="EMBL/GenBank/DDBJ databases">
        <authorList>
            <person name="Magalhaes I.L.F."/>
            <person name="Oliveira U."/>
            <person name="Santos F.R."/>
            <person name="Vidigal T.H.D.A."/>
            <person name="Brescovit A.D."/>
            <person name="Santos A.J."/>
        </authorList>
    </citation>
    <scope>NUCLEOTIDE SEQUENCE</scope>
    <source>
        <tissue evidence="1">Shoot tissue taken approximately 20 cm above the soil surface</tissue>
    </source>
</reference>
<sequence>MSLARAWDRCVAATATSAGFLRGDDGGGVMVYMAFSGVQAALLAAGSGAHAFAPVGLDGDTTRLMFAPLVDAKPEAAFQEPVTVQALALQRFLKLSGSLDFQVTDKFVENICLINI</sequence>
<accession>A0A0A9BK39</accession>
<organism evidence="1">
    <name type="scientific">Arundo donax</name>
    <name type="common">Giant reed</name>
    <name type="synonym">Donax arundinaceus</name>
    <dbReference type="NCBI Taxonomy" id="35708"/>
    <lineage>
        <taxon>Eukaryota</taxon>
        <taxon>Viridiplantae</taxon>
        <taxon>Streptophyta</taxon>
        <taxon>Embryophyta</taxon>
        <taxon>Tracheophyta</taxon>
        <taxon>Spermatophyta</taxon>
        <taxon>Magnoliopsida</taxon>
        <taxon>Liliopsida</taxon>
        <taxon>Poales</taxon>
        <taxon>Poaceae</taxon>
        <taxon>PACMAD clade</taxon>
        <taxon>Arundinoideae</taxon>
        <taxon>Arundineae</taxon>
        <taxon>Arundo</taxon>
    </lineage>
</organism>
<evidence type="ECO:0000313" key="1">
    <source>
        <dbReference type="EMBL" id="JAD63746.1"/>
    </source>
</evidence>
<dbReference type="AlphaFoldDB" id="A0A0A9BK39"/>
<name>A0A0A9BK39_ARUDO</name>
<dbReference type="EMBL" id="GBRH01234149">
    <property type="protein sequence ID" value="JAD63746.1"/>
    <property type="molecule type" value="Transcribed_RNA"/>
</dbReference>
<reference evidence="1" key="2">
    <citation type="journal article" date="2015" name="Data Brief">
        <title>Shoot transcriptome of the giant reed, Arundo donax.</title>
        <authorList>
            <person name="Barrero R.A."/>
            <person name="Guerrero F.D."/>
            <person name="Moolhuijzen P."/>
            <person name="Goolsby J.A."/>
            <person name="Tidwell J."/>
            <person name="Bellgard S.E."/>
            <person name="Bellgard M.I."/>
        </authorList>
    </citation>
    <scope>NUCLEOTIDE SEQUENCE</scope>
    <source>
        <tissue evidence="1">Shoot tissue taken approximately 20 cm above the soil surface</tissue>
    </source>
</reference>
<proteinExistence type="predicted"/>